<evidence type="ECO:0000313" key="3">
    <source>
        <dbReference type="Proteomes" id="UP001213771"/>
    </source>
</evidence>
<dbReference type="InterPro" id="IPR008983">
    <property type="entry name" value="Tumour_necrosis_fac-like_dom"/>
</dbReference>
<feature type="domain" description="BclA C-terminal" evidence="1">
    <location>
        <begin position="25"/>
        <end position="160"/>
    </location>
</feature>
<sequence length="161" mass="16079">MGDTGPAGATGPTGATGSVSTDFGYVYNNVAQTVAAGDDVTFNNITGPFGGGVTATDTTITVANAGNYLVMYEVAPQFALLNTQTAYAITLNGAPQPSIRYGQIGSTLGDSHNLVGSAILTIPAGGTLTLRNVGGTADTLITTVDGQTVVNASISVFKLSV</sequence>
<dbReference type="Pfam" id="PF18573">
    <property type="entry name" value="BclA_C"/>
    <property type="match status" value="1"/>
</dbReference>
<proteinExistence type="predicted"/>
<dbReference type="Proteomes" id="UP001213771">
    <property type="component" value="Unassembled WGS sequence"/>
</dbReference>
<accession>A0ABD4WM85</accession>
<name>A0ABD4WM85_PRIMG</name>
<evidence type="ECO:0000259" key="1">
    <source>
        <dbReference type="Pfam" id="PF18573"/>
    </source>
</evidence>
<protein>
    <recommendedName>
        <fullName evidence="1">BclA C-terminal domain-containing protein</fullName>
    </recommendedName>
</protein>
<evidence type="ECO:0000313" key="2">
    <source>
        <dbReference type="EMBL" id="MDD9781338.1"/>
    </source>
</evidence>
<organism evidence="2 3">
    <name type="scientific">Priestia megaterium</name>
    <name type="common">Bacillus megaterium</name>
    <dbReference type="NCBI Taxonomy" id="1404"/>
    <lineage>
        <taxon>Bacteria</taxon>
        <taxon>Bacillati</taxon>
        <taxon>Bacillota</taxon>
        <taxon>Bacilli</taxon>
        <taxon>Bacillales</taxon>
        <taxon>Bacillaceae</taxon>
        <taxon>Priestia</taxon>
    </lineage>
</organism>
<dbReference type="AlphaFoldDB" id="A0ABD4WM85"/>
<dbReference type="Gene3D" id="2.60.120.40">
    <property type="match status" value="1"/>
</dbReference>
<dbReference type="RefSeq" id="WP_274588530.1">
    <property type="nucleotide sequence ID" value="NZ_JARAOX010000103.1"/>
</dbReference>
<dbReference type="EMBL" id="JARAOX010000103">
    <property type="protein sequence ID" value="MDD9781338.1"/>
    <property type="molecule type" value="Genomic_DNA"/>
</dbReference>
<comment type="caution">
    <text evidence="2">The sequence shown here is derived from an EMBL/GenBank/DDBJ whole genome shotgun (WGS) entry which is preliminary data.</text>
</comment>
<reference evidence="2 3" key="1">
    <citation type="submission" date="2023-02" db="EMBL/GenBank/DDBJ databases">
        <authorList>
            <person name="Olszewska D."/>
        </authorList>
    </citation>
    <scope>NUCLEOTIDE SEQUENCE [LARGE SCALE GENOMIC DNA]</scope>
    <source>
        <strain evidence="2 3">FDU301</strain>
    </source>
</reference>
<dbReference type="InterPro" id="IPR041415">
    <property type="entry name" value="BclA_C"/>
</dbReference>
<gene>
    <name evidence="2" type="ORF">PVE99_02675</name>
</gene>